<dbReference type="AlphaFoldDB" id="C5C3U1"/>
<reference evidence="3 4" key="1">
    <citation type="journal article" date="2009" name="Stand. Genomic Sci.">
        <title>Complete genome sequence of Beutenbergia cavernae type strain (HKI 0122).</title>
        <authorList>
            <person name="Land M."/>
            <person name="Pukall R."/>
            <person name="Abt B."/>
            <person name="Goker M."/>
            <person name="Rohde M."/>
            <person name="Glavina Del Rio T."/>
            <person name="Tice H."/>
            <person name="Copeland A."/>
            <person name="Cheng J.F."/>
            <person name="Lucas S."/>
            <person name="Chen F."/>
            <person name="Nolan M."/>
            <person name="Bruce D."/>
            <person name="Goodwin L."/>
            <person name="Pitluck S."/>
            <person name="Ivanova N."/>
            <person name="Mavromatis K."/>
            <person name="Ovchinnikova G."/>
            <person name="Pati A."/>
            <person name="Chen A."/>
            <person name="Palaniappan K."/>
            <person name="Hauser L."/>
            <person name="Chang Y.J."/>
            <person name="Jefferies C.C."/>
            <person name="Saunders E."/>
            <person name="Brettin T."/>
            <person name="Detter J.C."/>
            <person name="Han C."/>
            <person name="Chain P."/>
            <person name="Bristow J."/>
            <person name="Eisen J.A."/>
            <person name="Markowitz V."/>
            <person name="Hugenholtz P."/>
            <person name="Kyrpides N.C."/>
            <person name="Klenk H.P."/>
            <person name="Lapidus A."/>
        </authorList>
    </citation>
    <scope>NUCLEOTIDE SEQUENCE [LARGE SCALE GENOMIC DNA]</scope>
    <source>
        <strain evidence="4">ATCC BAA-8 / DSM 12333 / NBRC 16432</strain>
    </source>
</reference>
<feature type="compositionally biased region" description="Low complexity" evidence="1">
    <location>
        <begin position="188"/>
        <end position="204"/>
    </location>
</feature>
<keyword evidence="2" id="KW-0472">Membrane</keyword>
<dbReference type="KEGG" id="bcv:Bcav_3758"/>
<gene>
    <name evidence="3" type="ordered locus">Bcav_3758</name>
</gene>
<dbReference type="Proteomes" id="UP000007962">
    <property type="component" value="Chromosome"/>
</dbReference>
<evidence type="ECO:0000256" key="2">
    <source>
        <dbReference type="SAM" id="Phobius"/>
    </source>
</evidence>
<sequence>MRSVANGVFYAMIPVNVLMIAWVWIGRMLFGSGGWFLLILLVSVVPILAAVLAATTVLAFTQRRDAVVGRITGQQTLAQLLTWVGLLGFGFFLVDFGDTTDSESSAFTQLVGRQFIDLSWTLTIVTGALAAAAWIWLLIVLILGNVTAAGERRAAAATAYGAASWPGHGATAPGYGGATAPGYGGPATSGYGVPPVGADAGPPVSGYGLPQAPPPPSARPDAPSAPPGSPPQR</sequence>
<keyword evidence="2" id="KW-1133">Transmembrane helix</keyword>
<dbReference type="eggNOG" id="ENOG50346YV">
    <property type="taxonomic scope" value="Bacteria"/>
</dbReference>
<feature type="region of interest" description="Disordered" evidence="1">
    <location>
        <begin position="186"/>
        <end position="233"/>
    </location>
</feature>
<protein>
    <submittedName>
        <fullName evidence="3">Uncharacterized protein</fullName>
    </submittedName>
</protein>
<feature type="transmembrane region" description="Helical" evidence="2">
    <location>
        <begin position="7"/>
        <end position="25"/>
    </location>
</feature>
<evidence type="ECO:0000256" key="1">
    <source>
        <dbReference type="SAM" id="MobiDB-lite"/>
    </source>
</evidence>
<dbReference type="RefSeq" id="WP_015884237.1">
    <property type="nucleotide sequence ID" value="NC_012669.1"/>
</dbReference>
<name>C5C3U1_BEUC1</name>
<dbReference type="STRING" id="471853.Bcav_3758"/>
<feature type="compositionally biased region" description="Pro residues" evidence="1">
    <location>
        <begin position="211"/>
        <end position="233"/>
    </location>
</feature>
<accession>C5C3U1</accession>
<feature type="transmembrane region" description="Helical" evidence="2">
    <location>
        <begin position="118"/>
        <end position="143"/>
    </location>
</feature>
<evidence type="ECO:0000313" key="4">
    <source>
        <dbReference type="Proteomes" id="UP000007962"/>
    </source>
</evidence>
<feature type="transmembrane region" description="Helical" evidence="2">
    <location>
        <begin position="80"/>
        <end position="98"/>
    </location>
</feature>
<dbReference type="EMBL" id="CP001618">
    <property type="protein sequence ID" value="ACQ82000.1"/>
    <property type="molecule type" value="Genomic_DNA"/>
</dbReference>
<keyword evidence="2" id="KW-0812">Transmembrane</keyword>
<organism evidence="3 4">
    <name type="scientific">Beutenbergia cavernae (strain ATCC BAA-8 / DSM 12333 / CCUG 43141 / JCM 11478 / NBRC 16432 / NCIMB 13614 / HKI 0122)</name>
    <dbReference type="NCBI Taxonomy" id="471853"/>
    <lineage>
        <taxon>Bacteria</taxon>
        <taxon>Bacillati</taxon>
        <taxon>Actinomycetota</taxon>
        <taxon>Actinomycetes</taxon>
        <taxon>Micrococcales</taxon>
        <taxon>Beutenbergiaceae</taxon>
        <taxon>Beutenbergia</taxon>
    </lineage>
</organism>
<feature type="transmembrane region" description="Helical" evidence="2">
    <location>
        <begin position="37"/>
        <end position="60"/>
    </location>
</feature>
<proteinExistence type="predicted"/>
<dbReference type="HOGENOM" id="CLU_1188070_0_0_11"/>
<keyword evidence="4" id="KW-1185">Reference proteome</keyword>
<evidence type="ECO:0000313" key="3">
    <source>
        <dbReference type="EMBL" id="ACQ82000.1"/>
    </source>
</evidence>